<gene>
    <name evidence="1" type="ORF">BpHYR1_040312</name>
</gene>
<dbReference type="EMBL" id="REGN01007883">
    <property type="protein sequence ID" value="RNA05034.1"/>
    <property type="molecule type" value="Genomic_DNA"/>
</dbReference>
<sequence>MARQLNLRNRVVIENEIKKNPNSKNKTKIANELKNTDQSRMENRQQIMCRFTRKNEIIDHDDDLDFYIDPDFYLEFKCYWDGKILKNKKIKAVEYKDSEMTVLSIWYAKDEYQWPFIEFFCDEKIKNFQIEWKEYPFKEIGYTRKKKFKVPMPSNAEEICSQIYGENWTKIVVIAEGHSIRHLRKLSSSVDHTYNIESGELIRKVNEKKKYLK</sequence>
<evidence type="ECO:0000313" key="2">
    <source>
        <dbReference type="Proteomes" id="UP000276133"/>
    </source>
</evidence>
<comment type="caution">
    <text evidence="1">The sequence shown here is derived from an EMBL/GenBank/DDBJ whole genome shotgun (WGS) entry which is preliminary data.</text>
</comment>
<organism evidence="1 2">
    <name type="scientific">Brachionus plicatilis</name>
    <name type="common">Marine rotifer</name>
    <name type="synonym">Brachionus muelleri</name>
    <dbReference type="NCBI Taxonomy" id="10195"/>
    <lineage>
        <taxon>Eukaryota</taxon>
        <taxon>Metazoa</taxon>
        <taxon>Spiralia</taxon>
        <taxon>Gnathifera</taxon>
        <taxon>Rotifera</taxon>
        <taxon>Eurotatoria</taxon>
        <taxon>Monogononta</taxon>
        <taxon>Pseudotrocha</taxon>
        <taxon>Ploima</taxon>
        <taxon>Brachionidae</taxon>
        <taxon>Brachionus</taxon>
    </lineage>
</organism>
<evidence type="ECO:0000313" key="1">
    <source>
        <dbReference type="EMBL" id="RNA05034.1"/>
    </source>
</evidence>
<protein>
    <submittedName>
        <fullName evidence="1">Uncharacterized protein</fullName>
    </submittedName>
</protein>
<name>A0A3M7Q1E9_BRAPC</name>
<reference evidence="1 2" key="1">
    <citation type="journal article" date="2018" name="Sci. Rep.">
        <title>Genomic signatures of local adaptation to the degree of environmental predictability in rotifers.</title>
        <authorList>
            <person name="Franch-Gras L."/>
            <person name="Hahn C."/>
            <person name="Garcia-Roger E.M."/>
            <person name="Carmona M.J."/>
            <person name="Serra M."/>
            <person name="Gomez A."/>
        </authorList>
    </citation>
    <scope>NUCLEOTIDE SEQUENCE [LARGE SCALE GENOMIC DNA]</scope>
    <source>
        <strain evidence="1">HYR1</strain>
    </source>
</reference>
<accession>A0A3M7Q1E9</accession>
<dbReference type="AlphaFoldDB" id="A0A3M7Q1E9"/>
<dbReference type="Proteomes" id="UP000276133">
    <property type="component" value="Unassembled WGS sequence"/>
</dbReference>
<proteinExistence type="predicted"/>
<dbReference type="OrthoDB" id="10486917at2759"/>
<keyword evidence="2" id="KW-1185">Reference proteome</keyword>